<evidence type="ECO:0000313" key="8">
    <source>
        <dbReference type="Proteomes" id="UP000587586"/>
    </source>
</evidence>
<feature type="signal peptide" evidence="5">
    <location>
        <begin position="1"/>
        <end position="18"/>
    </location>
</feature>
<dbReference type="InterPro" id="IPR000709">
    <property type="entry name" value="Leu_Ile_Val-bd"/>
</dbReference>
<dbReference type="PANTHER" id="PTHR30483:SF6">
    <property type="entry name" value="PERIPLASMIC BINDING PROTEIN OF ABC TRANSPORTER FOR NATURAL AMINO ACIDS"/>
    <property type="match status" value="1"/>
</dbReference>
<evidence type="ECO:0000313" key="7">
    <source>
        <dbReference type="EMBL" id="GFO67236.1"/>
    </source>
</evidence>
<proteinExistence type="inferred from homology"/>
<gene>
    <name evidence="7" type="ORF">GMLC_08150</name>
</gene>
<keyword evidence="3 5" id="KW-0732">Signal</keyword>
<sequence length="371" mass="40143">MRIAKLPLALIPVLAVMAILSSCKDSSPIKIGFVAGLTGKVADLGVGGRNGVMLAVEQRNAAGGINGRPLELVIRNDEQNPDTAKKVISELVAQNIEAVIGPMTSSMAMAMVPVVNSSQTILLSPTVTTKDLGGRDDNFLRVMSTTATYAEKSAAYQFNLGRRRVSAIYDVGNKSYTESWFNDFRSTFEKLGGKVVSVSQFKSEADIRFAHNATEILSFKPDLVLILANSVDAGTLCQQIRKHDAKVPIVLSEWASTEALIDLGGSGVEGITIAQFLNRSDSSQKFQEFRSAYLKRFGKEPGFAGMAGYDSALVLMEALRTRPASRSLKETIIGKGTFNGVQQQITIDKFGDATRNTYITVIKDGKYITLQ</sequence>
<evidence type="ECO:0000256" key="1">
    <source>
        <dbReference type="ARBA" id="ARBA00010062"/>
    </source>
</evidence>
<evidence type="ECO:0000256" key="3">
    <source>
        <dbReference type="ARBA" id="ARBA00022729"/>
    </source>
</evidence>
<dbReference type="PRINTS" id="PR00337">
    <property type="entry name" value="LEUILEVALBP"/>
</dbReference>
<dbReference type="Gene3D" id="3.40.50.2300">
    <property type="match status" value="2"/>
</dbReference>
<evidence type="ECO:0000259" key="6">
    <source>
        <dbReference type="Pfam" id="PF13458"/>
    </source>
</evidence>
<keyword evidence="2" id="KW-0813">Transport</keyword>
<dbReference type="SUPFAM" id="SSF53822">
    <property type="entry name" value="Periplasmic binding protein-like I"/>
    <property type="match status" value="1"/>
</dbReference>
<dbReference type="PANTHER" id="PTHR30483">
    <property type="entry name" value="LEUCINE-SPECIFIC-BINDING PROTEIN"/>
    <property type="match status" value="1"/>
</dbReference>
<dbReference type="PROSITE" id="PS51257">
    <property type="entry name" value="PROKAR_LIPOPROTEIN"/>
    <property type="match status" value="1"/>
</dbReference>
<comment type="caution">
    <text evidence="7">The sequence shown here is derived from an EMBL/GenBank/DDBJ whole genome shotgun (WGS) entry which is preliminary data.</text>
</comment>
<dbReference type="CDD" id="cd19983">
    <property type="entry name" value="PBP1_ABC_HAAT-like"/>
    <property type="match status" value="1"/>
</dbReference>
<dbReference type="GO" id="GO:0006865">
    <property type="term" value="P:amino acid transport"/>
    <property type="evidence" value="ECO:0007669"/>
    <property type="project" value="UniProtKB-KW"/>
</dbReference>
<dbReference type="RefSeq" id="WP_246329707.1">
    <property type="nucleotide sequence ID" value="NZ_BLXZ01000002.1"/>
</dbReference>
<evidence type="ECO:0000256" key="4">
    <source>
        <dbReference type="ARBA" id="ARBA00022970"/>
    </source>
</evidence>
<dbReference type="EMBL" id="BLXZ01000002">
    <property type="protein sequence ID" value="GFO67236.1"/>
    <property type="molecule type" value="Genomic_DNA"/>
</dbReference>
<dbReference type="AlphaFoldDB" id="A0A6V8N3Z6"/>
<evidence type="ECO:0000256" key="2">
    <source>
        <dbReference type="ARBA" id="ARBA00022448"/>
    </source>
</evidence>
<dbReference type="Proteomes" id="UP000587586">
    <property type="component" value="Unassembled WGS sequence"/>
</dbReference>
<name>A0A6V8N3Z6_9BACT</name>
<organism evidence="7 8">
    <name type="scientific">Geomonas limicola</name>
    <dbReference type="NCBI Taxonomy" id="2740186"/>
    <lineage>
        <taxon>Bacteria</taxon>
        <taxon>Pseudomonadati</taxon>
        <taxon>Thermodesulfobacteriota</taxon>
        <taxon>Desulfuromonadia</taxon>
        <taxon>Geobacterales</taxon>
        <taxon>Geobacteraceae</taxon>
        <taxon>Geomonas</taxon>
    </lineage>
</organism>
<dbReference type="InterPro" id="IPR051010">
    <property type="entry name" value="BCAA_transport"/>
</dbReference>
<feature type="chain" id="PRO_5028093073" evidence="5">
    <location>
        <begin position="19"/>
        <end position="371"/>
    </location>
</feature>
<evidence type="ECO:0000256" key="5">
    <source>
        <dbReference type="SAM" id="SignalP"/>
    </source>
</evidence>
<keyword evidence="8" id="KW-1185">Reference proteome</keyword>
<accession>A0A6V8N3Z6</accession>
<dbReference type="Pfam" id="PF13458">
    <property type="entry name" value="Peripla_BP_6"/>
    <property type="match status" value="1"/>
</dbReference>
<comment type="similarity">
    <text evidence="1">Belongs to the leucine-binding protein family.</text>
</comment>
<reference evidence="8" key="1">
    <citation type="submission" date="2020-06" db="EMBL/GenBank/DDBJ databases">
        <title>Draft genomic sequecing of Geomonas sp. Red745.</title>
        <authorList>
            <person name="Itoh H."/>
            <person name="Xu Z.X."/>
            <person name="Ushijima N."/>
            <person name="Masuda Y."/>
            <person name="Shiratori Y."/>
            <person name="Senoo K."/>
        </authorList>
    </citation>
    <scope>NUCLEOTIDE SEQUENCE [LARGE SCALE GENOMIC DNA]</scope>
    <source>
        <strain evidence="8">Red745</strain>
    </source>
</reference>
<feature type="domain" description="Leucine-binding protein" evidence="6">
    <location>
        <begin position="28"/>
        <end position="365"/>
    </location>
</feature>
<dbReference type="InterPro" id="IPR028082">
    <property type="entry name" value="Peripla_BP_I"/>
</dbReference>
<keyword evidence="4" id="KW-0029">Amino-acid transport</keyword>
<dbReference type="InterPro" id="IPR028081">
    <property type="entry name" value="Leu-bd"/>
</dbReference>
<protein>
    <submittedName>
        <fullName evidence="7">ABC transporter substrate-binding protein</fullName>
    </submittedName>
</protein>